<keyword evidence="1" id="KW-1133">Transmembrane helix</keyword>
<comment type="caution">
    <text evidence="2">The sequence shown here is derived from an EMBL/GenBank/DDBJ whole genome shotgun (WGS) entry which is preliminary data.</text>
</comment>
<name>A0AA37I3Y3_SEGBR</name>
<keyword evidence="1" id="KW-0812">Transmembrane</keyword>
<accession>A0AA37I3Y3</accession>
<evidence type="ECO:0000256" key="1">
    <source>
        <dbReference type="SAM" id="Phobius"/>
    </source>
</evidence>
<dbReference type="EMBL" id="BPTR01000001">
    <property type="protein sequence ID" value="GJG28671.1"/>
    <property type="molecule type" value="Genomic_DNA"/>
</dbReference>
<evidence type="ECO:0000313" key="2">
    <source>
        <dbReference type="EMBL" id="GJG28671.1"/>
    </source>
</evidence>
<organism evidence="2 3">
    <name type="scientific">Segatella bryantii</name>
    <name type="common">Prevotella bryantii</name>
    <dbReference type="NCBI Taxonomy" id="77095"/>
    <lineage>
        <taxon>Bacteria</taxon>
        <taxon>Pseudomonadati</taxon>
        <taxon>Bacteroidota</taxon>
        <taxon>Bacteroidia</taxon>
        <taxon>Bacteroidales</taxon>
        <taxon>Prevotellaceae</taxon>
        <taxon>Segatella</taxon>
    </lineage>
</organism>
<dbReference type="AlphaFoldDB" id="A0AA37I3Y3"/>
<proteinExistence type="predicted"/>
<reference evidence="2" key="1">
    <citation type="submission" date="2021-08" db="EMBL/GenBank/DDBJ databases">
        <title>Prevotella lacticifex sp. nov., isolated from rumen of cow.</title>
        <authorList>
            <person name="Shinkai T."/>
            <person name="Ikeyama N."/>
            <person name="Kumagai M."/>
            <person name="Ohmori H."/>
            <person name="Sakamoto M."/>
            <person name="Ohkuma M."/>
            <person name="Mitsumori M."/>
        </authorList>
    </citation>
    <scope>NUCLEOTIDE SEQUENCE</scope>
    <source>
        <strain evidence="2">DSM 11371</strain>
    </source>
</reference>
<gene>
    <name evidence="2" type="ORF">PRRU23_23710</name>
</gene>
<keyword evidence="1" id="KW-0472">Membrane</keyword>
<protein>
    <submittedName>
        <fullName evidence="2">Uncharacterized protein</fullName>
    </submittedName>
</protein>
<dbReference type="RefSeq" id="WP_006283790.1">
    <property type="nucleotide sequence ID" value="NZ_BPTR01000001.1"/>
</dbReference>
<feature type="transmembrane region" description="Helical" evidence="1">
    <location>
        <begin position="26"/>
        <end position="49"/>
    </location>
</feature>
<sequence length="50" mass="5787">MAKDFEKKDIRSDKVRNIMMEKPPVLIRYGMAIIATLLVAVAFVAFYIIR</sequence>
<evidence type="ECO:0000313" key="3">
    <source>
        <dbReference type="Proteomes" id="UP000887043"/>
    </source>
</evidence>
<dbReference type="Proteomes" id="UP000887043">
    <property type="component" value="Unassembled WGS sequence"/>
</dbReference>